<protein>
    <submittedName>
        <fullName evidence="1">Uncharacterized protein</fullName>
    </submittedName>
</protein>
<reference evidence="1" key="1">
    <citation type="submission" date="2020-11" db="EMBL/GenBank/DDBJ databases">
        <title>Carbohydrate-dependent, anaerobic sulfur respiration: A novel catabolism in halophilic archaea.</title>
        <authorList>
            <person name="Sorokin D.Y."/>
            <person name="Messina E."/>
            <person name="Smedile F."/>
            <person name="La Cono V."/>
            <person name="Hallsworth J.E."/>
            <person name="Yakimov M.M."/>
        </authorList>
    </citation>
    <scope>NUCLEOTIDE SEQUENCE</scope>
    <source>
        <strain evidence="1">HSR12-1</strain>
    </source>
</reference>
<proteinExistence type="predicted"/>
<dbReference type="EMBL" id="CP064787">
    <property type="protein sequence ID" value="QSG06357.1"/>
    <property type="molecule type" value="Genomic_DNA"/>
</dbReference>
<dbReference type="AlphaFoldDB" id="A0A897N0Y2"/>
<name>A0A897N0Y2_9EURY</name>
<accession>A0A897N0Y2</accession>
<evidence type="ECO:0000313" key="2">
    <source>
        <dbReference type="Proteomes" id="UP000663525"/>
    </source>
</evidence>
<gene>
    <name evidence="1" type="ORF">HSR121_2025</name>
</gene>
<dbReference type="GeneID" id="68855598"/>
<organism evidence="1 2">
    <name type="scientific">Halapricum desulfuricans</name>
    <dbReference type="NCBI Taxonomy" id="2841257"/>
    <lineage>
        <taxon>Archaea</taxon>
        <taxon>Methanobacteriati</taxon>
        <taxon>Methanobacteriota</taxon>
        <taxon>Stenosarchaea group</taxon>
        <taxon>Halobacteria</taxon>
        <taxon>Halobacteriales</taxon>
        <taxon>Haloarculaceae</taxon>
        <taxon>Halapricum</taxon>
    </lineage>
</organism>
<evidence type="ECO:0000313" key="1">
    <source>
        <dbReference type="EMBL" id="QSG06357.1"/>
    </source>
</evidence>
<sequence length="80" mass="9455">MQSEEIIFELITNQRHPVYDADEILSNDDGTEVYAIHYTDTGSVNIDFGYHRATDYGLARDGRKRVYHFDILEDEEQWKK</sequence>
<dbReference type="RefSeq" id="WP_229112807.1">
    <property type="nucleotide sequence ID" value="NZ_CP064787.1"/>
</dbReference>
<dbReference type="Proteomes" id="UP000663525">
    <property type="component" value="Chromosome"/>
</dbReference>